<name>A0ACC3YHN8_COLTU</name>
<organism evidence="1 2">
    <name type="scientific">Colletotrichum truncatum</name>
    <name type="common">Anthracnose fungus</name>
    <name type="synonym">Colletotrichum capsici</name>
    <dbReference type="NCBI Taxonomy" id="5467"/>
    <lineage>
        <taxon>Eukaryota</taxon>
        <taxon>Fungi</taxon>
        <taxon>Dikarya</taxon>
        <taxon>Ascomycota</taxon>
        <taxon>Pezizomycotina</taxon>
        <taxon>Sordariomycetes</taxon>
        <taxon>Hypocreomycetidae</taxon>
        <taxon>Glomerellales</taxon>
        <taxon>Glomerellaceae</taxon>
        <taxon>Colletotrichum</taxon>
        <taxon>Colletotrichum truncatum species complex</taxon>
    </lineage>
</organism>
<accession>A0ACC3YHN8</accession>
<comment type="caution">
    <text evidence="1">The sequence shown here is derived from an EMBL/GenBank/DDBJ whole genome shotgun (WGS) entry which is preliminary data.</text>
</comment>
<dbReference type="Proteomes" id="UP000805649">
    <property type="component" value="Unassembled WGS sequence"/>
</dbReference>
<dbReference type="EMBL" id="VUJX02000010">
    <property type="protein sequence ID" value="KAL0931404.1"/>
    <property type="molecule type" value="Genomic_DNA"/>
</dbReference>
<evidence type="ECO:0000313" key="1">
    <source>
        <dbReference type="EMBL" id="KAL0931404.1"/>
    </source>
</evidence>
<gene>
    <name evidence="1" type="ORF">CTRU02_214139</name>
</gene>
<proteinExistence type="predicted"/>
<keyword evidence="2" id="KW-1185">Reference proteome</keyword>
<protein>
    <submittedName>
        <fullName evidence="1">Uncharacterized protein</fullName>
    </submittedName>
</protein>
<evidence type="ECO:0000313" key="2">
    <source>
        <dbReference type="Proteomes" id="UP000805649"/>
    </source>
</evidence>
<sequence length="375" mass="41634">MTVSGSKKMVGATAPYEPVANLDTVVFSKVLDRDPETISKIISACENVGFFYLDISDQYSATMLNNLEKLNSVMKDWFAQPTAAKRKELAISMASHGYKPIGSQAGTHGGRDGWEVLKTGSFELAGRWGLPPVVEENYQTFSAFQNQCHYITRVLLDRISNALGLQGPQSLNHFHRSDCPSKSALAFLHYIPMDPTGGHAGHNVHTDYGTLTLVFAPQWGLQVLSDPAATPTSTSSLSQNHTNGFNSGLNMDSSSDESDNHNAVAKDTEVNEDRPLEWQYVEPRPGCAVVNVADVLRFLTRDRLKSAVHRVLPLPDVDRYSVTYFLRPSDDVEFIDGEGRLTNVMDWYDRKNNMYEAKYASQDRSLLIGGLYKDV</sequence>
<reference evidence="1 2" key="1">
    <citation type="journal article" date="2020" name="Phytopathology">
        <title>Genome Sequence Resources of Colletotrichum truncatum, C. plurivorum, C. musicola, and C. sojae: Four Species Pathogenic to Soybean (Glycine max).</title>
        <authorList>
            <person name="Rogerio F."/>
            <person name="Boufleur T.R."/>
            <person name="Ciampi-Guillardi M."/>
            <person name="Sukno S.A."/>
            <person name="Thon M.R."/>
            <person name="Massola Junior N.S."/>
            <person name="Baroncelli R."/>
        </authorList>
    </citation>
    <scope>NUCLEOTIDE SEQUENCE [LARGE SCALE GENOMIC DNA]</scope>
    <source>
        <strain evidence="1 2">CMES1059</strain>
    </source>
</reference>